<gene>
    <name evidence="2" type="ORF">CLODIP_2_CD02845</name>
</gene>
<comment type="caution">
    <text evidence="2">The sequence shown here is derived from an EMBL/GenBank/DDBJ whole genome shotgun (WGS) entry which is preliminary data.</text>
</comment>
<reference evidence="2 3" key="1">
    <citation type="submission" date="2020-04" db="EMBL/GenBank/DDBJ databases">
        <authorList>
            <person name="Alioto T."/>
            <person name="Alioto T."/>
            <person name="Gomez Garrido J."/>
        </authorList>
    </citation>
    <scope>NUCLEOTIDE SEQUENCE [LARGE SCALE GENOMIC DNA]</scope>
</reference>
<evidence type="ECO:0000313" key="2">
    <source>
        <dbReference type="EMBL" id="CAB3386236.1"/>
    </source>
</evidence>
<dbReference type="EMBL" id="CADEPI010000465">
    <property type="protein sequence ID" value="CAB3386236.1"/>
    <property type="molecule type" value="Genomic_DNA"/>
</dbReference>
<evidence type="ECO:0000256" key="1">
    <source>
        <dbReference type="SAM" id="MobiDB-lite"/>
    </source>
</evidence>
<accession>A0A8S1DQW0</accession>
<sequence length="152" mass="16989">MIRQQAPGDQRGLPSSQYDRIFADEKTKPPKKHKGSAGKDGIDRRDRDSNRPRHQSNQSNNVTSGMQNLQISAQNIAALTPSRMLAGMLSRRCSAPSSSAWGPRGERRLQHVQRGESKDAFVGHQQQLITISNQKQHPVGAESRVHLQHRLI</sequence>
<feature type="compositionally biased region" description="Polar residues" evidence="1">
    <location>
        <begin position="55"/>
        <end position="68"/>
    </location>
</feature>
<keyword evidence="3" id="KW-1185">Reference proteome</keyword>
<feature type="compositionally biased region" description="Basic and acidic residues" evidence="1">
    <location>
        <begin position="40"/>
        <end position="51"/>
    </location>
</feature>
<feature type="region of interest" description="Disordered" evidence="1">
    <location>
        <begin position="1"/>
        <end position="68"/>
    </location>
</feature>
<proteinExistence type="predicted"/>
<dbReference type="Proteomes" id="UP000494165">
    <property type="component" value="Unassembled WGS sequence"/>
</dbReference>
<name>A0A8S1DQW0_9INSE</name>
<evidence type="ECO:0000313" key="3">
    <source>
        <dbReference type="Proteomes" id="UP000494165"/>
    </source>
</evidence>
<dbReference type="AlphaFoldDB" id="A0A8S1DQW0"/>
<protein>
    <submittedName>
        <fullName evidence="2">Uncharacterized protein</fullName>
    </submittedName>
</protein>
<organism evidence="2 3">
    <name type="scientific">Cloeon dipterum</name>
    <dbReference type="NCBI Taxonomy" id="197152"/>
    <lineage>
        <taxon>Eukaryota</taxon>
        <taxon>Metazoa</taxon>
        <taxon>Ecdysozoa</taxon>
        <taxon>Arthropoda</taxon>
        <taxon>Hexapoda</taxon>
        <taxon>Insecta</taxon>
        <taxon>Pterygota</taxon>
        <taxon>Palaeoptera</taxon>
        <taxon>Ephemeroptera</taxon>
        <taxon>Pisciforma</taxon>
        <taxon>Baetidae</taxon>
        <taxon>Cloeon</taxon>
    </lineage>
</organism>